<gene>
    <name evidence="1" type="ORF">L3Q82_000717</name>
</gene>
<evidence type="ECO:0000313" key="1">
    <source>
        <dbReference type="EMBL" id="KAI3365810.1"/>
    </source>
</evidence>
<dbReference type="Proteomes" id="UP000831701">
    <property type="component" value="Chromosome 11"/>
</dbReference>
<comment type="caution">
    <text evidence="1">The sequence shown here is derived from an EMBL/GenBank/DDBJ whole genome shotgun (WGS) entry which is preliminary data.</text>
</comment>
<organism evidence="1 2">
    <name type="scientific">Scortum barcoo</name>
    <name type="common">barcoo grunter</name>
    <dbReference type="NCBI Taxonomy" id="214431"/>
    <lineage>
        <taxon>Eukaryota</taxon>
        <taxon>Metazoa</taxon>
        <taxon>Chordata</taxon>
        <taxon>Craniata</taxon>
        <taxon>Vertebrata</taxon>
        <taxon>Euteleostomi</taxon>
        <taxon>Actinopterygii</taxon>
        <taxon>Neopterygii</taxon>
        <taxon>Teleostei</taxon>
        <taxon>Neoteleostei</taxon>
        <taxon>Acanthomorphata</taxon>
        <taxon>Eupercaria</taxon>
        <taxon>Centrarchiformes</taxon>
        <taxon>Terapontoidei</taxon>
        <taxon>Terapontidae</taxon>
        <taxon>Scortum</taxon>
    </lineage>
</organism>
<name>A0ACB8WCR0_9TELE</name>
<protein>
    <submittedName>
        <fullName evidence="1">Uncharacterized protein</fullName>
    </submittedName>
</protein>
<proteinExistence type="predicted"/>
<accession>A0ACB8WCR0</accession>
<dbReference type="EMBL" id="CM041541">
    <property type="protein sequence ID" value="KAI3365810.1"/>
    <property type="molecule type" value="Genomic_DNA"/>
</dbReference>
<sequence length="162" mass="18566">MKSFERLVLAHLKDITGPLLDPLQFAYLQGKQISSTPNSPSSLYQPAPTCQWFSNFLTDRRQQIEEEFRRITLKPLQSTFLGKLDQYTPKLLSWYRRKVGATGKKLDETLDLLNEAWPLAPPWSQAWGWGLQAAPSAWWPGLCPRDPAGLSPKWRKRGPAFQ</sequence>
<evidence type="ECO:0000313" key="2">
    <source>
        <dbReference type="Proteomes" id="UP000831701"/>
    </source>
</evidence>
<keyword evidence="2" id="KW-1185">Reference proteome</keyword>
<reference evidence="1" key="1">
    <citation type="submission" date="2022-04" db="EMBL/GenBank/DDBJ databases">
        <title>Jade perch genome.</title>
        <authorList>
            <person name="Chao B."/>
        </authorList>
    </citation>
    <scope>NUCLEOTIDE SEQUENCE</scope>
    <source>
        <strain evidence="1">CB-2022</strain>
    </source>
</reference>